<dbReference type="Proteomes" id="UP001060085">
    <property type="component" value="Linkage Group LG01"/>
</dbReference>
<gene>
    <name evidence="1" type="ORF">M9H77_03365</name>
</gene>
<reference evidence="2" key="1">
    <citation type="journal article" date="2023" name="Nat. Plants">
        <title>Single-cell RNA sequencing provides a high-resolution roadmap for understanding the multicellular compartmentation of specialized metabolism.</title>
        <authorList>
            <person name="Sun S."/>
            <person name="Shen X."/>
            <person name="Li Y."/>
            <person name="Li Y."/>
            <person name="Wang S."/>
            <person name="Li R."/>
            <person name="Zhang H."/>
            <person name="Shen G."/>
            <person name="Guo B."/>
            <person name="Wei J."/>
            <person name="Xu J."/>
            <person name="St-Pierre B."/>
            <person name="Chen S."/>
            <person name="Sun C."/>
        </authorList>
    </citation>
    <scope>NUCLEOTIDE SEQUENCE [LARGE SCALE GENOMIC DNA]</scope>
</reference>
<protein>
    <submittedName>
        <fullName evidence="1">Uncharacterized protein</fullName>
    </submittedName>
</protein>
<evidence type="ECO:0000313" key="1">
    <source>
        <dbReference type="EMBL" id="KAI5682137.1"/>
    </source>
</evidence>
<comment type="caution">
    <text evidence="1">The sequence shown here is derived from an EMBL/GenBank/DDBJ whole genome shotgun (WGS) entry which is preliminary data.</text>
</comment>
<name>A0ACC0CBA3_CATRO</name>
<sequence length="194" mass="22392">MALVMRKFKRFYKKDFNKRGKNPPFKKGGQSSSLFKASRLSQSHRKRKRSLKLEALKKKKKGKGLIRAWDQESSESEGEEKANLYFMALENDVQFSPSNSSNLVYVDDDDDLNSLLIEMYHELEKITKKNKELKSPIEDNQDSLKSKEYSTTLLKKPGTQFERFEETLKNGLKGKNGGLEDDKNHPNRLSVALN</sequence>
<dbReference type="EMBL" id="CM044701">
    <property type="protein sequence ID" value="KAI5682137.1"/>
    <property type="molecule type" value="Genomic_DNA"/>
</dbReference>
<keyword evidence="2" id="KW-1185">Reference proteome</keyword>
<accession>A0ACC0CBA3</accession>
<evidence type="ECO:0000313" key="2">
    <source>
        <dbReference type="Proteomes" id="UP001060085"/>
    </source>
</evidence>
<proteinExistence type="predicted"/>
<organism evidence="1 2">
    <name type="scientific">Catharanthus roseus</name>
    <name type="common">Madagascar periwinkle</name>
    <name type="synonym">Vinca rosea</name>
    <dbReference type="NCBI Taxonomy" id="4058"/>
    <lineage>
        <taxon>Eukaryota</taxon>
        <taxon>Viridiplantae</taxon>
        <taxon>Streptophyta</taxon>
        <taxon>Embryophyta</taxon>
        <taxon>Tracheophyta</taxon>
        <taxon>Spermatophyta</taxon>
        <taxon>Magnoliopsida</taxon>
        <taxon>eudicotyledons</taxon>
        <taxon>Gunneridae</taxon>
        <taxon>Pentapetalae</taxon>
        <taxon>asterids</taxon>
        <taxon>lamiids</taxon>
        <taxon>Gentianales</taxon>
        <taxon>Apocynaceae</taxon>
        <taxon>Rauvolfioideae</taxon>
        <taxon>Vinceae</taxon>
        <taxon>Catharanthinae</taxon>
        <taxon>Catharanthus</taxon>
    </lineage>
</organism>